<evidence type="ECO:0000256" key="3">
    <source>
        <dbReference type="ARBA" id="ARBA00023054"/>
    </source>
</evidence>
<organism evidence="6">
    <name type="scientific">Acididesulfobacillus acetoxydans</name>
    <dbReference type="NCBI Taxonomy" id="1561005"/>
    <lineage>
        <taxon>Bacteria</taxon>
        <taxon>Bacillati</taxon>
        <taxon>Bacillota</taxon>
        <taxon>Clostridia</taxon>
        <taxon>Eubacteriales</taxon>
        <taxon>Peptococcaceae</taxon>
        <taxon>Acididesulfobacillus</taxon>
    </lineage>
</organism>
<evidence type="ECO:0000256" key="4">
    <source>
        <dbReference type="ARBA" id="ARBA00023172"/>
    </source>
</evidence>
<feature type="coiled-coil region" evidence="5">
    <location>
        <begin position="376"/>
        <end position="403"/>
    </location>
</feature>
<proteinExistence type="inferred from homology"/>
<dbReference type="Proteomes" id="UP000836597">
    <property type="component" value="Chromosome"/>
</dbReference>
<evidence type="ECO:0000256" key="5">
    <source>
        <dbReference type="SAM" id="Coils"/>
    </source>
</evidence>
<reference evidence="6" key="1">
    <citation type="submission" date="2020-01" db="EMBL/GenBank/DDBJ databases">
        <authorList>
            <person name="Hornung B."/>
        </authorList>
    </citation>
    <scope>NUCLEOTIDE SEQUENCE</scope>
    <source>
        <strain evidence="6">PacBioINE</strain>
    </source>
</reference>
<dbReference type="InterPro" id="IPR003798">
    <property type="entry name" value="DNA_recombination_RmuC"/>
</dbReference>
<gene>
    <name evidence="6" type="ORF">DEACI_4032</name>
</gene>
<dbReference type="PANTHER" id="PTHR30563">
    <property type="entry name" value="DNA RECOMBINATION PROTEIN RMUC"/>
    <property type="match status" value="1"/>
</dbReference>
<evidence type="ECO:0000256" key="2">
    <source>
        <dbReference type="ARBA" id="ARBA00009840"/>
    </source>
</evidence>
<comment type="similarity">
    <text evidence="2">Belongs to the RmuC family.</text>
</comment>
<dbReference type="Gene3D" id="1.20.120.20">
    <property type="entry name" value="Apolipoprotein"/>
    <property type="match status" value="1"/>
</dbReference>
<name>A0A8S0WA76_9FIRM</name>
<sequence length="430" mass="48190">MQVAILLLVAAVLISQWIILTRRGKDAGQQLGMKLTNLENSVIRNEQAVREEMSQNRMELGNNLKGFNDSLLTRMTEVMNLQQTQQEIFARQLNQLTQSNEQRLDKMRETVEQQLGLLRDDNAKKLEEMRTTVDEKLHATLEQRLGESFKLVSERLEQVHKGLGEMQTLANGVGDLKRVLTNVKARGNFGEIQLASLLEQVLAREQYETNVSTKKGSSERVEFAIKLPGHDAAEAAGIWLPIDAKFPVEDYQRLLDALDEGDPMKAEMSGKALENRIKAEAKDIRDKYLDPPNTTDFGIMFLPTEGLYAEVLRRPGLCDALQKDFRVVITGPTTLLALLNSLQMGFRTLAIEKRSSEVWVLLGAVKTEFGKFGDLLDKTHKKLQEASNSIETAARKSRTIERKLRGVEQLPPAEAAKVIGEGNPGEDEAV</sequence>
<protein>
    <submittedName>
        <fullName evidence="6">DNA recombination RmuC</fullName>
    </submittedName>
</protein>
<evidence type="ECO:0000313" key="6">
    <source>
        <dbReference type="EMBL" id="CAA7603209.1"/>
    </source>
</evidence>
<comment type="function">
    <text evidence="1">Involved in DNA recombination.</text>
</comment>
<dbReference type="RefSeq" id="WP_240986462.1">
    <property type="nucleotide sequence ID" value="NZ_LR746496.1"/>
</dbReference>
<dbReference type="AlphaFoldDB" id="A0A8S0WA76"/>
<dbReference type="GO" id="GO:0006310">
    <property type="term" value="P:DNA recombination"/>
    <property type="evidence" value="ECO:0007669"/>
    <property type="project" value="UniProtKB-KW"/>
</dbReference>
<dbReference type="EMBL" id="LR746496">
    <property type="protein sequence ID" value="CAA7603209.1"/>
    <property type="molecule type" value="Genomic_DNA"/>
</dbReference>
<keyword evidence="4" id="KW-0233">DNA recombination</keyword>
<keyword evidence="3 5" id="KW-0175">Coiled coil</keyword>
<dbReference type="Pfam" id="PF02646">
    <property type="entry name" value="RmuC"/>
    <property type="match status" value="1"/>
</dbReference>
<dbReference type="KEGG" id="aacx:DEACI_4032"/>
<dbReference type="PANTHER" id="PTHR30563:SF0">
    <property type="entry name" value="DNA RECOMBINATION PROTEIN RMUC"/>
    <property type="match status" value="1"/>
</dbReference>
<accession>A0A8S0WA76</accession>
<evidence type="ECO:0000256" key="1">
    <source>
        <dbReference type="ARBA" id="ARBA00003416"/>
    </source>
</evidence>